<dbReference type="GeneID" id="37272114"/>
<keyword evidence="1" id="KW-0560">Oxidoreductase</keyword>
<protein>
    <submittedName>
        <fullName evidence="2">NAD(P)-binding protein</fullName>
    </submittedName>
</protein>
<dbReference type="Proteomes" id="UP000245946">
    <property type="component" value="Unassembled WGS sequence"/>
</dbReference>
<dbReference type="PRINTS" id="PR00081">
    <property type="entry name" value="GDHRDH"/>
</dbReference>
<gene>
    <name evidence="2" type="ORF">FA09DRAFT_342984</name>
</gene>
<dbReference type="AlphaFoldDB" id="A0A316ZBN0"/>
<accession>A0A316ZBN0</accession>
<dbReference type="SUPFAM" id="SSF51735">
    <property type="entry name" value="NAD(P)-binding Rossmann-fold domains"/>
    <property type="match status" value="1"/>
</dbReference>
<sequence>MPPIPSIYDTHCAGAGLLASTPVWGAFKRFRHRYFSDDANAFPEPPACDLTGQNVIVSGANSGIGFEAAALFAARGASVVLACRAPPPHEPHPDAAIDSILARHRHVKRENLEWWTLDCGDRQSILAFGRRWRESGRTCDILCNNAGSAFGALIHTKDGVELTRQVNFLSHCLLTFLILPSMRNAKAPRVVNTCSIFHFGGRLDFSNMDYERAPKTARGLGGTLSYCDSKLWLLMWTRELQKRLSRSQHYRHVIAHGVHPGFVSTNIWNQPHIKELPWVLQWLLVKVIGLFSISPQQGSLCLTYAALHPAYGFTPAQLAEYPARGESAKIGGLFFNRTKPGVTRPEVDDPVATARLFERALQDVGGKEVAEDVPGAAPGLE</sequence>
<dbReference type="PANTHER" id="PTHR43157:SF31">
    <property type="entry name" value="PHOSPHATIDYLINOSITOL-GLYCAN BIOSYNTHESIS CLASS F PROTEIN"/>
    <property type="match status" value="1"/>
</dbReference>
<dbReference type="OrthoDB" id="542013at2759"/>
<dbReference type="PANTHER" id="PTHR43157">
    <property type="entry name" value="PHOSPHATIDYLINOSITOL-GLYCAN BIOSYNTHESIS CLASS F PROTEIN-RELATED"/>
    <property type="match status" value="1"/>
</dbReference>
<dbReference type="Gene3D" id="3.40.50.720">
    <property type="entry name" value="NAD(P)-binding Rossmann-like Domain"/>
    <property type="match status" value="1"/>
</dbReference>
<organism evidence="2 3">
    <name type="scientific">Tilletiopsis washingtonensis</name>
    <dbReference type="NCBI Taxonomy" id="58919"/>
    <lineage>
        <taxon>Eukaryota</taxon>
        <taxon>Fungi</taxon>
        <taxon>Dikarya</taxon>
        <taxon>Basidiomycota</taxon>
        <taxon>Ustilaginomycotina</taxon>
        <taxon>Exobasidiomycetes</taxon>
        <taxon>Entylomatales</taxon>
        <taxon>Entylomatales incertae sedis</taxon>
        <taxon>Tilletiopsis</taxon>
    </lineage>
</organism>
<name>A0A316ZBN0_9BASI</name>
<dbReference type="EMBL" id="KZ819290">
    <property type="protein sequence ID" value="PWN98706.1"/>
    <property type="molecule type" value="Genomic_DNA"/>
</dbReference>
<dbReference type="InterPro" id="IPR036291">
    <property type="entry name" value="NAD(P)-bd_dom_sf"/>
</dbReference>
<dbReference type="InterPro" id="IPR002347">
    <property type="entry name" value="SDR_fam"/>
</dbReference>
<proteinExistence type="predicted"/>
<reference evidence="2 3" key="1">
    <citation type="journal article" date="2018" name="Mol. Biol. Evol.">
        <title>Broad Genomic Sampling Reveals a Smut Pathogenic Ancestry of the Fungal Clade Ustilaginomycotina.</title>
        <authorList>
            <person name="Kijpornyongpan T."/>
            <person name="Mondo S.J."/>
            <person name="Barry K."/>
            <person name="Sandor L."/>
            <person name="Lee J."/>
            <person name="Lipzen A."/>
            <person name="Pangilinan J."/>
            <person name="LaButti K."/>
            <person name="Hainaut M."/>
            <person name="Henrissat B."/>
            <person name="Grigoriev I.V."/>
            <person name="Spatafora J.W."/>
            <person name="Aime M.C."/>
        </authorList>
    </citation>
    <scope>NUCLEOTIDE SEQUENCE [LARGE SCALE GENOMIC DNA]</scope>
    <source>
        <strain evidence="2 3">MCA 4186</strain>
    </source>
</reference>
<dbReference type="Pfam" id="PF00106">
    <property type="entry name" value="adh_short"/>
    <property type="match status" value="1"/>
</dbReference>
<keyword evidence="3" id="KW-1185">Reference proteome</keyword>
<dbReference type="STRING" id="58919.A0A316ZBN0"/>
<evidence type="ECO:0000313" key="3">
    <source>
        <dbReference type="Proteomes" id="UP000245946"/>
    </source>
</evidence>
<evidence type="ECO:0000256" key="1">
    <source>
        <dbReference type="ARBA" id="ARBA00023002"/>
    </source>
</evidence>
<dbReference type="GO" id="GO:0016491">
    <property type="term" value="F:oxidoreductase activity"/>
    <property type="evidence" value="ECO:0007669"/>
    <property type="project" value="UniProtKB-KW"/>
</dbReference>
<dbReference type="RefSeq" id="XP_025598985.1">
    <property type="nucleotide sequence ID" value="XM_025744570.1"/>
</dbReference>
<evidence type="ECO:0000313" key="2">
    <source>
        <dbReference type="EMBL" id="PWN98706.1"/>
    </source>
</evidence>